<evidence type="ECO:0000259" key="1">
    <source>
        <dbReference type="Pfam" id="PF12680"/>
    </source>
</evidence>
<dbReference type="AlphaFoldDB" id="A0A1I4S5T5"/>
<accession>A0A1I4S5T5</accession>
<comment type="caution">
    <text evidence="2">The sequence shown here is derived from an EMBL/GenBank/DDBJ whole genome shotgun (WGS) entry which is preliminary data.</text>
</comment>
<dbReference type="Gene3D" id="3.10.450.50">
    <property type="match status" value="1"/>
</dbReference>
<keyword evidence="3" id="KW-1185">Reference proteome</keyword>
<dbReference type="Pfam" id="PF12680">
    <property type="entry name" value="SnoaL_2"/>
    <property type="match status" value="1"/>
</dbReference>
<evidence type="ECO:0000313" key="2">
    <source>
        <dbReference type="EMBL" id="PKR89940.1"/>
    </source>
</evidence>
<evidence type="ECO:0000313" key="3">
    <source>
        <dbReference type="Proteomes" id="UP000233491"/>
    </source>
</evidence>
<feature type="domain" description="SnoaL-like" evidence="1">
    <location>
        <begin position="24"/>
        <end position="129"/>
    </location>
</feature>
<dbReference type="EMBL" id="PJNW01000003">
    <property type="protein sequence ID" value="PKR89940.1"/>
    <property type="molecule type" value="Genomic_DNA"/>
</dbReference>
<gene>
    <name evidence="2" type="ORF">CXZ10_07110</name>
</gene>
<dbReference type="RefSeq" id="WP_101288452.1">
    <property type="nucleotide sequence ID" value="NZ_FOUQ01000003.1"/>
</dbReference>
<dbReference type="InterPro" id="IPR037401">
    <property type="entry name" value="SnoaL-like"/>
</dbReference>
<dbReference type="PANTHER" id="PTHR41252">
    <property type="entry name" value="BLR2505 PROTEIN"/>
    <property type="match status" value="1"/>
</dbReference>
<dbReference type="SUPFAM" id="SSF54427">
    <property type="entry name" value="NTF2-like"/>
    <property type="match status" value="1"/>
</dbReference>
<keyword evidence="2" id="KW-0413">Isomerase</keyword>
<reference evidence="2 3" key="1">
    <citation type="submission" date="2017-12" db="EMBL/GenBank/DDBJ databases">
        <title>Anaerobic carbon monoxide metabolism by Pleomorphomonas carboxyditropha sp. nov., a new mesophilic hydrogenogenic carboxidotroph.</title>
        <authorList>
            <person name="Esquivel-Elizondo S."/>
            <person name="Krajmalnik-Brown R."/>
        </authorList>
    </citation>
    <scope>NUCLEOTIDE SEQUENCE [LARGE SCALE GENOMIC DNA]</scope>
    <source>
        <strain evidence="2 3">R5-392</strain>
    </source>
</reference>
<proteinExistence type="predicted"/>
<protein>
    <submittedName>
        <fullName evidence="2">Ketosteroid isomerase</fullName>
    </submittedName>
</protein>
<dbReference type="OrthoDB" id="1450423at2"/>
<name>A0A1I4S5T5_9HYPH</name>
<organism evidence="2 3">
    <name type="scientific">Pleomorphomonas diazotrophica</name>
    <dbReference type="NCBI Taxonomy" id="1166257"/>
    <lineage>
        <taxon>Bacteria</taxon>
        <taxon>Pseudomonadati</taxon>
        <taxon>Pseudomonadota</taxon>
        <taxon>Alphaproteobacteria</taxon>
        <taxon>Hyphomicrobiales</taxon>
        <taxon>Pleomorphomonadaceae</taxon>
        <taxon>Pleomorphomonas</taxon>
    </lineage>
</organism>
<sequence>MASFPPNTGTARTTDTAETNKAIVRRAFEEWANGGTRFFDILDDKAKWTIAGSGTSAQTFHDRNAFLAGGYGPIADRFATPMKPEVLGIYADGDEVIIRWDGAAEMKDGQTYRNSYAWFFRMRSGKVIEATAFLDLPTYDAALDGKPLPPWPTI</sequence>
<dbReference type="GO" id="GO:0016853">
    <property type="term" value="F:isomerase activity"/>
    <property type="evidence" value="ECO:0007669"/>
    <property type="project" value="UniProtKB-KW"/>
</dbReference>
<dbReference type="Proteomes" id="UP000233491">
    <property type="component" value="Unassembled WGS sequence"/>
</dbReference>
<dbReference type="InterPro" id="IPR032710">
    <property type="entry name" value="NTF2-like_dom_sf"/>
</dbReference>
<dbReference type="PANTHER" id="PTHR41252:SF1">
    <property type="entry name" value="BLR2505 PROTEIN"/>
    <property type="match status" value="1"/>
</dbReference>